<keyword evidence="11" id="KW-1185">Reference proteome</keyword>
<dbReference type="GO" id="GO:0015179">
    <property type="term" value="F:L-amino acid transmembrane transporter activity"/>
    <property type="evidence" value="ECO:0007669"/>
    <property type="project" value="TreeGrafter"/>
</dbReference>
<feature type="transmembrane region" description="Helical" evidence="8">
    <location>
        <begin position="129"/>
        <end position="151"/>
    </location>
</feature>
<evidence type="ECO:0000256" key="6">
    <source>
        <dbReference type="ARBA" id="ARBA00022989"/>
    </source>
</evidence>
<evidence type="ECO:0000256" key="4">
    <source>
        <dbReference type="ARBA" id="ARBA00022692"/>
    </source>
</evidence>
<proteinExistence type="inferred from homology"/>
<keyword evidence="3" id="KW-0813">Transport</keyword>
<dbReference type="PANTHER" id="PTHR22950:SF458">
    <property type="entry name" value="SODIUM-COUPLED NEUTRAL AMINO ACID TRANSPORTER 11-RELATED"/>
    <property type="match status" value="1"/>
</dbReference>
<evidence type="ECO:0000256" key="5">
    <source>
        <dbReference type="ARBA" id="ARBA00022970"/>
    </source>
</evidence>
<keyword evidence="5" id="KW-0029">Amino-acid transport</keyword>
<comment type="subcellular location">
    <subcellularLocation>
        <location evidence="1">Membrane</location>
        <topology evidence="1">Multi-pass membrane protein</topology>
    </subcellularLocation>
</comment>
<evidence type="ECO:0000256" key="3">
    <source>
        <dbReference type="ARBA" id="ARBA00022448"/>
    </source>
</evidence>
<feature type="domain" description="Amino acid transporter transmembrane" evidence="9">
    <location>
        <begin position="53"/>
        <end position="424"/>
    </location>
</feature>
<reference evidence="10 11" key="1">
    <citation type="submission" date="2024-03" db="EMBL/GenBank/DDBJ databases">
        <title>The Acrasis kona genome and developmental transcriptomes reveal deep origins of eukaryotic multicellular pathways.</title>
        <authorList>
            <person name="Sheikh S."/>
            <person name="Fu C.-J."/>
            <person name="Brown M.W."/>
            <person name="Baldauf S.L."/>
        </authorList>
    </citation>
    <scope>NUCLEOTIDE SEQUENCE [LARGE SCALE GENOMIC DNA]</scope>
    <source>
        <strain evidence="10 11">ATCC MYA-3509</strain>
    </source>
</reference>
<feature type="transmembrane region" description="Helical" evidence="8">
    <location>
        <begin position="377"/>
        <end position="399"/>
    </location>
</feature>
<dbReference type="Pfam" id="PF01490">
    <property type="entry name" value="Aa_trans"/>
    <property type="match status" value="1"/>
</dbReference>
<gene>
    <name evidence="10" type="ORF">AKO1_012889</name>
</gene>
<keyword evidence="7 8" id="KW-0472">Membrane</keyword>
<dbReference type="Proteomes" id="UP001431209">
    <property type="component" value="Unassembled WGS sequence"/>
</dbReference>
<protein>
    <recommendedName>
        <fullName evidence="9">Amino acid transporter transmembrane domain-containing protein</fullName>
    </recommendedName>
</protein>
<sequence length="436" mass="48371">MEKNEQYFPTPTRRPKEILIGGKTPVNYYTIDLKKKKDKVERKYQEWFISYKKTTFFFSLWNLINDICSSGNVAFGKYVAQCGLLLFAILICIFALITIYTLCILYNLSKSQNEKTLPELCAKAFGRAGHIITCIFIFCFNFGGLCSQFLMFAEVLPQLVTILSGHQAHHISRTAVLIYLTILFAPFAFMRELSSIALVLLLQAITHCPFNPPQGDSFALIRPLSALSSLGGISYTFVCHDLSFNVFDNLKKSTRAKYYGIVVISVLMSAATVTVTGICGYFLFFRLNLRQTNLVLLLPRKSVMGVIARICLLTSVSLSIPYGAFMPRQALYYAVSSIFPGSVRTTLREGVLHAFCTTVVIVMALIISLSVSDLGSVFEITGGVSACSLAYIIPPLLMLRLGEPSVLNRTLSVLVLTIGIGIFCCTCYSVGKKIFV</sequence>
<feature type="transmembrane region" description="Helical" evidence="8">
    <location>
        <begin position="411"/>
        <end position="431"/>
    </location>
</feature>
<feature type="transmembrane region" description="Helical" evidence="8">
    <location>
        <begin position="171"/>
        <end position="190"/>
    </location>
</feature>
<evidence type="ECO:0000313" key="11">
    <source>
        <dbReference type="Proteomes" id="UP001431209"/>
    </source>
</evidence>
<comment type="caution">
    <text evidence="10">The sequence shown here is derived from an EMBL/GenBank/DDBJ whole genome shotgun (WGS) entry which is preliminary data.</text>
</comment>
<evidence type="ECO:0000259" key="9">
    <source>
        <dbReference type="Pfam" id="PF01490"/>
    </source>
</evidence>
<feature type="transmembrane region" description="Helical" evidence="8">
    <location>
        <begin position="258"/>
        <end position="285"/>
    </location>
</feature>
<dbReference type="AlphaFoldDB" id="A0AAW2YWF2"/>
<comment type="similarity">
    <text evidence="2">Belongs to the amino acid/polyamine transporter 2 family.</text>
</comment>
<organism evidence="10 11">
    <name type="scientific">Acrasis kona</name>
    <dbReference type="NCBI Taxonomy" id="1008807"/>
    <lineage>
        <taxon>Eukaryota</taxon>
        <taxon>Discoba</taxon>
        <taxon>Heterolobosea</taxon>
        <taxon>Tetramitia</taxon>
        <taxon>Eutetramitia</taxon>
        <taxon>Acrasidae</taxon>
        <taxon>Acrasis</taxon>
    </lineage>
</organism>
<dbReference type="GO" id="GO:0016020">
    <property type="term" value="C:membrane"/>
    <property type="evidence" value="ECO:0007669"/>
    <property type="project" value="UniProtKB-SubCell"/>
</dbReference>
<evidence type="ECO:0000256" key="1">
    <source>
        <dbReference type="ARBA" id="ARBA00004141"/>
    </source>
</evidence>
<feature type="transmembrane region" description="Helical" evidence="8">
    <location>
        <begin position="84"/>
        <end position="108"/>
    </location>
</feature>
<dbReference type="InterPro" id="IPR013057">
    <property type="entry name" value="AA_transpt_TM"/>
</dbReference>
<dbReference type="EMBL" id="JAOPGA020000732">
    <property type="protein sequence ID" value="KAL0481116.1"/>
    <property type="molecule type" value="Genomic_DNA"/>
</dbReference>
<evidence type="ECO:0000313" key="10">
    <source>
        <dbReference type="EMBL" id="KAL0481116.1"/>
    </source>
</evidence>
<keyword evidence="6 8" id="KW-1133">Transmembrane helix</keyword>
<accession>A0AAW2YWF2</accession>
<name>A0AAW2YWF2_9EUKA</name>
<feature type="transmembrane region" description="Helical" evidence="8">
    <location>
        <begin position="306"/>
        <end position="324"/>
    </location>
</feature>
<evidence type="ECO:0000256" key="7">
    <source>
        <dbReference type="ARBA" id="ARBA00023136"/>
    </source>
</evidence>
<feature type="transmembrane region" description="Helical" evidence="8">
    <location>
        <begin position="354"/>
        <end position="371"/>
    </location>
</feature>
<dbReference type="PANTHER" id="PTHR22950">
    <property type="entry name" value="AMINO ACID TRANSPORTER"/>
    <property type="match status" value="1"/>
</dbReference>
<evidence type="ECO:0000256" key="2">
    <source>
        <dbReference type="ARBA" id="ARBA00008066"/>
    </source>
</evidence>
<keyword evidence="4 8" id="KW-0812">Transmembrane</keyword>
<evidence type="ECO:0000256" key="8">
    <source>
        <dbReference type="SAM" id="Phobius"/>
    </source>
</evidence>